<dbReference type="Pfam" id="PF01345">
    <property type="entry name" value="DUF11"/>
    <property type="match status" value="1"/>
</dbReference>
<feature type="domain" description="DUF11" evidence="1">
    <location>
        <begin position="142"/>
        <end position="182"/>
    </location>
</feature>
<reference evidence="2" key="1">
    <citation type="journal article" date="2014" name="Front. Microbiol.">
        <title>High frequency of phylogenetically diverse reductive dehalogenase-homologous genes in deep subseafloor sedimentary metagenomes.</title>
        <authorList>
            <person name="Kawai M."/>
            <person name="Futagami T."/>
            <person name="Toyoda A."/>
            <person name="Takaki Y."/>
            <person name="Nishi S."/>
            <person name="Hori S."/>
            <person name="Arai W."/>
            <person name="Tsubouchi T."/>
            <person name="Morono Y."/>
            <person name="Uchiyama I."/>
            <person name="Ito T."/>
            <person name="Fujiyama A."/>
            <person name="Inagaki F."/>
            <person name="Takami H."/>
        </authorList>
    </citation>
    <scope>NUCLEOTIDE SEQUENCE</scope>
    <source>
        <strain evidence="2">Expedition CK06-06</strain>
    </source>
</reference>
<evidence type="ECO:0000313" key="2">
    <source>
        <dbReference type="EMBL" id="GAI52086.1"/>
    </source>
</evidence>
<accession>X1QBC0</accession>
<comment type="caution">
    <text evidence="2">The sequence shown here is derived from an EMBL/GenBank/DDBJ whole genome shotgun (WGS) entry which is preliminary data.</text>
</comment>
<proteinExistence type="predicted"/>
<name>X1QBC0_9ZZZZ</name>
<dbReference type="AlphaFoldDB" id="X1QBC0"/>
<dbReference type="InterPro" id="IPR001434">
    <property type="entry name" value="OmcB-like_DUF11"/>
</dbReference>
<protein>
    <recommendedName>
        <fullName evidence="1">DUF11 domain-containing protein</fullName>
    </recommendedName>
</protein>
<dbReference type="EMBL" id="BARV01034939">
    <property type="protein sequence ID" value="GAI52086.1"/>
    <property type="molecule type" value="Genomic_DNA"/>
</dbReference>
<feature type="non-terminal residue" evidence="2">
    <location>
        <position position="187"/>
    </location>
</feature>
<dbReference type="InterPro" id="IPR047589">
    <property type="entry name" value="DUF11_rpt"/>
</dbReference>
<organism evidence="2">
    <name type="scientific">marine sediment metagenome</name>
    <dbReference type="NCBI Taxonomy" id="412755"/>
    <lineage>
        <taxon>unclassified sequences</taxon>
        <taxon>metagenomes</taxon>
        <taxon>ecological metagenomes</taxon>
    </lineage>
</organism>
<gene>
    <name evidence="2" type="ORF">S06H3_54593</name>
</gene>
<sequence length="187" mass="20612">MGGGDYSCHGSAVVLIVNPDDWTITNGVPFEFEADTSYVRDTVLSKIDDTHHLCVYGDADYEAWAVVLTVDPSDWTVTKEIPFDFDKYSQGIVLSKIDDAHHLCVSDCGWAVMLTVEIPSSVDINKWVWDETTQEWVESIGAEVDETVSFKIEVHNDGGYDLTDIEVVDTLPVCLEYVGGSADPAPT</sequence>
<dbReference type="NCBIfam" id="TIGR01451">
    <property type="entry name" value="B_ant_repeat"/>
    <property type="match status" value="1"/>
</dbReference>
<evidence type="ECO:0000259" key="1">
    <source>
        <dbReference type="Pfam" id="PF01345"/>
    </source>
</evidence>